<sequence length="128" mass="13208">MYETLIKAHGGLAMLAVLLSLGWTGVALAGPSGAAGMVTGIRKVVYIGAVAVTSLVGLLGLVLVGLRPDWAGSAFTWIGLATLVFYPILGARSRRAHAAGQKGAAIGLSVAMLLLLLVTYWVMMAKPF</sequence>
<evidence type="ECO:0000256" key="1">
    <source>
        <dbReference type="SAM" id="Phobius"/>
    </source>
</evidence>
<dbReference type="AlphaFoldDB" id="A0A939FVV6"/>
<accession>A0A939FVV6</accession>
<keyword evidence="3" id="KW-1185">Reference proteome</keyword>
<feature type="transmembrane region" description="Helical" evidence="1">
    <location>
        <begin position="70"/>
        <end position="91"/>
    </location>
</feature>
<comment type="caution">
    <text evidence="2">The sequence shown here is derived from an EMBL/GenBank/DDBJ whole genome shotgun (WGS) entry which is preliminary data.</text>
</comment>
<evidence type="ECO:0000313" key="3">
    <source>
        <dbReference type="Proteomes" id="UP000664122"/>
    </source>
</evidence>
<feature type="transmembrane region" description="Helical" evidence="1">
    <location>
        <begin position="103"/>
        <end position="123"/>
    </location>
</feature>
<dbReference type="RefSeq" id="WP_207255759.1">
    <property type="nucleotide sequence ID" value="NZ_JAFMPP010000001.1"/>
</dbReference>
<keyword evidence="1" id="KW-0472">Membrane</keyword>
<organism evidence="2 3">
    <name type="scientific">Jiella flava</name>
    <dbReference type="NCBI Taxonomy" id="2816857"/>
    <lineage>
        <taxon>Bacteria</taxon>
        <taxon>Pseudomonadati</taxon>
        <taxon>Pseudomonadota</taxon>
        <taxon>Alphaproteobacteria</taxon>
        <taxon>Hyphomicrobiales</taxon>
        <taxon>Aurantimonadaceae</taxon>
        <taxon>Jiella</taxon>
    </lineage>
</organism>
<evidence type="ECO:0000313" key="2">
    <source>
        <dbReference type="EMBL" id="MBO0661120.1"/>
    </source>
</evidence>
<name>A0A939FVV6_9HYPH</name>
<proteinExistence type="predicted"/>
<keyword evidence="1" id="KW-0812">Transmembrane</keyword>
<feature type="transmembrane region" description="Helical" evidence="1">
    <location>
        <begin position="44"/>
        <end position="64"/>
    </location>
</feature>
<gene>
    <name evidence="2" type="ORF">J1C48_00900</name>
</gene>
<feature type="transmembrane region" description="Helical" evidence="1">
    <location>
        <begin position="12"/>
        <end position="32"/>
    </location>
</feature>
<dbReference type="EMBL" id="JAFMPP010000001">
    <property type="protein sequence ID" value="MBO0661120.1"/>
    <property type="molecule type" value="Genomic_DNA"/>
</dbReference>
<dbReference type="Proteomes" id="UP000664122">
    <property type="component" value="Unassembled WGS sequence"/>
</dbReference>
<protein>
    <submittedName>
        <fullName evidence="2">Uncharacterized protein</fullName>
    </submittedName>
</protein>
<keyword evidence="1" id="KW-1133">Transmembrane helix</keyword>
<reference evidence="2" key="1">
    <citation type="submission" date="2021-03" db="EMBL/GenBank/DDBJ databases">
        <title>Whole genome sequence of Jiella sp. CQZ9-1.</title>
        <authorList>
            <person name="Tuo L."/>
        </authorList>
    </citation>
    <scope>NUCLEOTIDE SEQUENCE</scope>
    <source>
        <strain evidence="2">CQZ9-1</strain>
    </source>
</reference>